<dbReference type="Pfam" id="PF11946">
    <property type="entry name" value="DUF3463"/>
    <property type="match status" value="1"/>
</dbReference>
<evidence type="ECO:0000256" key="3">
    <source>
        <dbReference type="ARBA" id="ARBA00022723"/>
    </source>
</evidence>
<dbReference type="PANTHER" id="PTHR11228">
    <property type="entry name" value="RADICAL SAM DOMAIN PROTEIN"/>
    <property type="match status" value="1"/>
</dbReference>
<reference evidence="8" key="1">
    <citation type="submission" date="2014-02" db="EMBL/GenBank/DDBJ databases">
        <title>Complete genome sequence and comparative genomic analysis of the nitrogen-fixing bacterium Leptospirillum ferriphilum YSK.</title>
        <authorList>
            <person name="Guo X."/>
            <person name="Yin H."/>
            <person name="Liang Y."/>
            <person name="Hu Q."/>
            <person name="Ma L."/>
            <person name="Xiao Y."/>
            <person name="Zhang X."/>
            <person name="Qiu G."/>
            <person name="Liu X."/>
        </authorList>
    </citation>
    <scope>NUCLEOTIDE SEQUENCE [LARGE SCALE GENOMIC DNA]</scope>
    <source>
        <strain evidence="8">YSK</strain>
    </source>
</reference>
<dbReference type="Proteomes" id="UP000027059">
    <property type="component" value="Chromosome"/>
</dbReference>
<dbReference type="HOGENOM" id="CLU_052502_0_0_0"/>
<dbReference type="GO" id="GO:0051536">
    <property type="term" value="F:iron-sulfur cluster binding"/>
    <property type="evidence" value="ECO:0007669"/>
    <property type="project" value="UniProtKB-KW"/>
</dbReference>
<sequence length="342" mass="39041">MSISLHQAVKVGSYIFRQKMKGKKRFPLVLMLEPLFRCNLECAGCGKIQYPEEILNKRLTPEQCFQAADECGAPVVTIAGGEPLIHNEIGEIVQGLVDRKRFVYLCTNAILLEKYLDRIKPSTYLTLSVHLDGLKEEHDHLVCRNGIFDVAVRAIQTAKKKGFRVTTNTTVFEGEDPSRLHKFFDFVTELGVDGMMISPGYSYAWAPDQEHFLRKERTRELFRKLFAPMKEKTNPKRWNFNHSPFYLEFLEGSRDYDCTPWGNPNYSVLGWQKPCYLLNDGYAESFSELMNGTNWDQYGHKSGNPRCQDCMVHCGFEPTAVQDATSSIKNTLRSVQSLLPAG</sequence>
<organism evidence="7 8">
    <name type="scientific">Leptospirillum ferriphilum YSK</name>
    <dbReference type="NCBI Taxonomy" id="1441628"/>
    <lineage>
        <taxon>Bacteria</taxon>
        <taxon>Pseudomonadati</taxon>
        <taxon>Nitrospirota</taxon>
        <taxon>Nitrospiria</taxon>
        <taxon>Nitrospirales</taxon>
        <taxon>Nitrospiraceae</taxon>
        <taxon>Leptospirillum</taxon>
    </lineage>
</organism>
<dbReference type="RefSeq" id="WP_038505592.1">
    <property type="nucleotide sequence ID" value="NZ_CP007243.1"/>
</dbReference>
<dbReference type="SFLD" id="SFLDS00029">
    <property type="entry name" value="Radical_SAM"/>
    <property type="match status" value="1"/>
</dbReference>
<feature type="domain" description="Radical SAM core" evidence="6">
    <location>
        <begin position="20"/>
        <end position="236"/>
    </location>
</feature>
<dbReference type="Pfam" id="PF04055">
    <property type="entry name" value="Radical_SAM"/>
    <property type="match status" value="1"/>
</dbReference>
<evidence type="ECO:0000313" key="7">
    <source>
        <dbReference type="EMBL" id="AIA30760.1"/>
    </source>
</evidence>
<dbReference type="SFLD" id="SFLDF00397">
    <property type="entry name" value="adenosyl-hopene_transferase"/>
    <property type="match status" value="1"/>
</dbReference>
<keyword evidence="4" id="KW-0408">Iron</keyword>
<dbReference type="PANTHER" id="PTHR11228:SF22">
    <property type="entry name" value="PEPTIDE BIOSYNTHESIS PROTEIN YYDG-RELATED"/>
    <property type="match status" value="1"/>
</dbReference>
<reference evidence="7 8" key="2">
    <citation type="journal article" date="2015" name="Biomed. Res. Int.">
        <title>Effects of Arsenite Resistance on the Growth and Functional Gene Expression of Leptospirillum ferriphilum and Acidithiobacillus thiooxidans in Pure Culture and Coculture.</title>
        <authorList>
            <person name="Jiang H."/>
            <person name="Liang Y."/>
            <person name="Yin H."/>
            <person name="Xiao Y."/>
            <person name="Guo X."/>
            <person name="Xu Y."/>
            <person name="Hu Q."/>
            <person name="Liu H."/>
            <person name="Liu X."/>
        </authorList>
    </citation>
    <scope>NUCLEOTIDE SEQUENCE [LARGE SCALE GENOMIC DNA]</scope>
    <source>
        <strain evidence="7 8">YSK</strain>
    </source>
</reference>
<keyword evidence="5" id="KW-0411">Iron-sulfur</keyword>
<evidence type="ECO:0000256" key="5">
    <source>
        <dbReference type="ARBA" id="ARBA00023014"/>
    </source>
</evidence>
<dbReference type="SFLD" id="SFLDG01067">
    <property type="entry name" value="SPASM/twitch_domain_containing"/>
    <property type="match status" value="1"/>
</dbReference>
<dbReference type="EMBL" id="CP007243">
    <property type="protein sequence ID" value="AIA30760.1"/>
    <property type="molecule type" value="Genomic_DNA"/>
</dbReference>
<gene>
    <name evidence="7" type="ORF">Y981_08270</name>
</gene>
<keyword evidence="3" id="KW-0479">Metal-binding</keyword>
<dbReference type="InterPro" id="IPR013785">
    <property type="entry name" value="Aldolase_TIM"/>
</dbReference>
<keyword evidence="2" id="KW-0949">S-adenosyl-L-methionine</keyword>
<name>A0A059XUP5_9BACT</name>
<dbReference type="AlphaFoldDB" id="A0A059XUP5"/>
<dbReference type="SMART" id="SM00729">
    <property type="entry name" value="Elp3"/>
    <property type="match status" value="1"/>
</dbReference>
<dbReference type="InterPro" id="IPR050377">
    <property type="entry name" value="Radical_SAM_PqqE_MftC-like"/>
</dbReference>
<dbReference type="GO" id="GO:0046872">
    <property type="term" value="F:metal ion binding"/>
    <property type="evidence" value="ECO:0007669"/>
    <property type="project" value="UniProtKB-KW"/>
</dbReference>
<evidence type="ECO:0000313" key="8">
    <source>
        <dbReference type="Proteomes" id="UP000027059"/>
    </source>
</evidence>
<dbReference type="OrthoDB" id="9782387at2"/>
<comment type="cofactor">
    <cofactor evidence="1">
        <name>[4Fe-4S] cluster</name>
        <dbReference type="ChEBI" id="CHEBI:49883"/>
    </cofactor>
</comment>
<accession>A0A059XUP5</accession>
<dbReference type="GO" id="GO:0003824">
    <property type="term" value="F:catalytic activity"/>
    <property type="evidence" value="ECO:0007669"/>
    <property type="project" value="InterPro"/>
</dbReference>
<evidence type="ECO:0000256" key="2">
    <source>
        <dbReference type="ARBA" id="ARBA00022691"/>
    </source>
</evidence>
<dbReference type="CDD" id="cd01335">
    <property type="entry name" value="Radical_SAM"/>
    <property type="match status" value="1"/>
</dbReference>
<dbReference type="SUPFAM" id="SSF102114">
    <property type="entry name" value="Radical SAM enzymes"/>
    <property type="match status" value="1"/>
</dbReference>
<dbReference type="InterPro" id="IPR022563">
    <property type="entry name" value="DUF3463"/>
</dbReference>
<dbReference type="InterPro" id="IPR006638">
    <property type="entry name" value="Elp3/MiaA/NifB-like_rSAM"/>
</dbReference>
<evidence type="ECO:0000256" key="4">
    <source>
        <dbReference type="ARBA" id="ARBA00023004"/>
    </source>
</evidence>
<dbReference type="KEGG" id="lfp:Y981_08270"/>
<proteinExistence type="predicted"/>
<protein>
    <submittedName>
        <fullName evidence="7">Radical SAM protein</fullName>
    </submittedName>
</protein>
<dbReference type="Gene3D" id="3.20.20.70">
    <property type="entry name" value="Aldolase class I"/>
    <property type="match status" value="1"/>
</dbReference>
<dbReference type="InterPro" id="IPR058240">
    <property type="entry name" value="rSAM_sf"/>
</dbReference>
<dbReference type="InterPro" id="IPR007197">
    <property type="entry name" value="rSAM"/>
</dbReference>
<evidence type="ECO:0000256" key="1">
    <source>
        <dbReference type="ARBA" id="ARBA00001966"/>
    </source>
</evidence>
<dbReference type="InterPro" id="IPR017833">
    <property type="entry name" value="Hopanoid_synth-assoc_rSAM_HpnH"/>
</dbReference>
<dbReference type="PROSITE" id="PS51918">
    <property type="entry name" value="RADICAL_SAM"/>
    <property type="match status" value="1"/>
</dbReference>
<evidence type="ECO:0000259" key="6">
    <source>
        <dbReference type="PROSITE" id="PS51918"/>
    </source>
</evidence>
<keyword evidence="8" id="KW-1185">Reference proteome</keyword>
<dbReference type="NCBIfam" id="TIGR03470">
    <property type="entry name" value="HpnH"/>
    <property type="match status" value="1"/>
</dbReference>